<dbReference type="Pfam" id="PF00270">
    <property type="entry name" value="DEAD"/>
    <property type="match status" value="1"/>
</dbReference>
<feature type="domain" description="HRDC" evidence="13">
    <location>
        <begin position="606"/>
        <end position="686"/>
    </location>
</feature>
<dbReference type="Gene3D" id="1.10.10.10">
    <property type="entry name" value="Winged helix-like DNA-binding domain superfamily/Winged helix DNA-binding domain"/>
    <property type="match status" value="1"/>
</dbReference>
<comment type="similarity">
    <text evidence="2 11">Belongs to the helicase family. RecQ subfamily.</text>
</comment>
<organism evidence="16 17">
    <name type="scientific">Pristionchus mayeri</name>
    <dbReference type="NCBI Taxonomy" id="1317129"/>
    <lineage>
        <taxon>Eukaryota</taxon>
        <taxon>Metazoa</taxon>
        <taxon>Ecdysozoa</taxon>
        <taxon>Nematoda</taxon>
        <taxon>Chromadorea</taxon>
        <taxon>Rhabditida</taxon>
        <taxon>Rhabditina</taxon>
        <taxon>Diplogasteromorpha</taxon>
        <taxon>Diplogasteroidea</taxon>
        <taxon>Neodiplogasteridae</taxon>
        <taxon>Pristionchus</taxon>
    </lineage>
</organism>
<dbReference type="InterPro" id="IPR027417">
    <property type="entry name" value="P-loop_NTPase"/>
</dbReference>
<comment type="subcellular location">
    <subcellularLocation>
        <location evidence="11">Nucleus</location>
    </subcellularLocation>
</comment>
<dbReference type="Pfam" id="PF00271">
    <property type="entry name" value="Helicase_C"/>
    <property type="match status" value="1"/>
</dbReference>
<gene>
    <name evidence="16" type="ORF">PMAYCL1PPCAC_12325</name>
</gene>
<dbReference type="Pfam" id="PF00570">
    <property type="entry name" value="HRDC"/>
    <property type="match status" value="1"/>
</dbReference>
<dbReference type="SMART" id="SM00490">
    <property type="entry name" value="HELICc"/>
    <property type="match status" value="1"/>
</dbReference>
<dbReference type="Gene3D" id="1.10.150.80">
    <property type="entry name" value="HRDC domain"/>
    <property type="match status" value="1"/>
</dbReference>
<keyword evidence="17" id="KW-1185">Reference proteome</keyword>
<dbReference type="PROSITE" id="PS50967">
    <property type="entry name" value="HRDC"/>
    <property type="match status" value="1"/>
</dbReference>
<dbReference type="InterPro" id="IPR036390">
    <property type="entry name" value="WH_DNA-bd_sf"/>
</dbReference>
<keyword evidence="4 11" id="KW-0378">Hydrolase</keyword>
<evidence type="ECO:0000256" key="11">
    <source>
        <dbReference type="RuleBase" id="RU364117"/>
    </source>
</evidence>
<dbReference type="NCBIfam" id="TIGR00614">
    <property type="entry name" value="recQ_fam"/>
    <property type="match status" value="1"/>
</dbReference>
<comment type="caution">
    <text evidence="16">The sequence shown here is derived from an EMBL/GenBank/DDBJ whole genome shotgun (WGS) entry which is preliminary data.</text>
</comment>
<evidence type="ECO:0000313" key="17">
    <source>
        <dbReference type="Proteomes" id="UP001328107"/>
    </source>
</evidence>
<dbReference type="Proteomes" id="UP001328107">
    <property type="component" value="Unassembled WGS sequence"/>
</dbReference>
<dbReference type="InterPro" id="IPR044876">
    <property type="entry name" value="HRDC_dom_sf"/>
</dbReference>
<protein>
    <recommendedName>
        <fullName evidence="11">ATP-dependent DNA helicase</fullName>
        <ecNumber evidence="11">5.6.2.4</ecNumber>
    </recommendedName>
</protein>
<sequence length="858" mass="96487">MHRVIPLSKRSWPESPPVEVMDAMKKYFGHSTFRPRQWEIVREVMNGGDVLAIMATGYGKSVCYQLPSLLRGDLTIVISPLLSLIEDQLKGLRLNKIRATCITGNTSQSEREGIEREITSRSVHFLYLTPEFVQNADFFLKRIAPYVSMVAIDEAHCVSQWGHDFRSSYRQLAKLKQLLHPVTFLAVTATATRNVADDIKESLGMRNAKEMRTNLNRENIFLEVKRGTRMIDDLTGLLKEDKKGRHFGGPTIIYCQTKEVVNEAKETLIRAGVRVASYHGGMTPTARSKTHDDFLSDRISTVVATIAFGMGIDKPDVRVVIHYGAPKNIESFYQEIGRAGRDGGDSRSIVYFTDAQITRNRSLVAGSVASLSEEYRLHSQQMGVHMEMYLTTLKCRRREILSHFDSLCSSSPKGGCCDNCDRLMLRSVNEETPDLEVSAEARAILNVIQRVYGGRFGGQKAIDYVRGMSKEEERKRRVPNDLKETFGVGKKRNELWWKDLVKQLRMKGFIQENKVQNGFGMVLSVSGEGVRWMNGKEKLLVSATAVQLKKRGSERASHSTPGVGGAWNGGSEKRLLGVTRIREWKSLSDSTPGVLPLAPLPTPQSMQHRLQLQEILFEIRNGLATKRDVAPFHIASNKVIEEIAAIVPSSVDSIASVSDWSEERRREFGPDFIEACTKFAAVTGMSMDTDKKSQWMLTDEQKKKLDQLPPTTVSTYRVHLQTGIKASELATMRNLAESTVCTHLSYCALAGLPLHLEALNISRDLREAVHEEIKNKVGRNIRYLKAIMECFPEGFVDYNKLKIVVNILEYEYGIEGEERGEGKGEMEKSQEKRERTIELPTSSTSNGPPAFKKKKMGL</sequence>
<name>A0AAN4ZQY5_9BILA</name>
<evidence type="ECO:0000256" key="5">
    <source>
        <dbReference type="ARBA" id="ARBA00022806"/>
    </source>
</evidence>
<dbReference type="SMART" id="SM00956">
    <property type="entry name" value="RQC"/>
    <property type="match status" value="1"/>
</dbReference>
<dbReference type="InterPro" id="IPR029491">
    <property type="entry name" value="Helicase_HTH"/>
</dbReference>
<evidence type="ECO:0000256" key="2">
    <source>
        <dbReference type="ARBA" id="ARBA00005446"/>
    </source>
</evidence>
<dbReference type="CDD" id="cd17920">
    <property type="entry name" value="DEXHc_RecQ"/>
    <property type="match status" value="1"/>
</dbReference>
<dbReference type="InterPro" id="IPR036388">
    <property type="entry name" value="WH-like_DNA-bd_sf"/>
</dbReference>
<dbReference type="InterPro" id="IPR011545">
    <property type="entry name" value="DEAD/DEAH_box_helicase_dom"/>
</dbReference>
<dbReference type="GO" id="GO:0043138">
    <property type="term" value="F:3'-5' DNA helicase activity"/>
    <property type="evidence" value="ECO:0007669"/>
    <property type="project" value="UniProtKB-EC"/>
</dbReference>
<feature type="domain" description="Helicase C-terminal" evidence="15">
    <location>
        <begin position="230"/>
        <end position="383"/>
    </location>
</feature>
<dbReference type="GO" id="GO:0009378">
    <property type="term" value="F:four-way junction helicase activity"/>
    <property type="evidence" value="ECO:0007669"/>
    <property type="project" value="TreeGrafter"/>
</dbReference>
<dbReference type="Gene3D" id="3.40.50.300">
    <property type="entry name" value="P-loop containing nucleotide triphosphate hydrolases"/>
    <property type="match status" value="2"/>
</dbReference>
<dbReference type="GO" id="GO:0003677">
    <property type="term" value="F:DNA binding"/>
    <property type="evidence" value="ECO:0007669"/>
    <property type="project" value="UniProtKB-KW"/>
</dbReference>
<comment type="catalytic activity">
    <reaction evidence="10 11">
        <text>ATP + H2O = ADP + phosphate + H(+)</text>
        <dbReference type="Rhea" id="RHEA:13065"/>
        <dbReference type="ChEBI" id="CHEBI:15377"/>
        <dbReference type="ChEBI" id="CHEBI:15378"/>
        <dbReference type="ChEBI" id="CHEBI:30616"/>
        <dbReference type="ChEBI" id="CHEBI:43474"/>
        <dbReference type="ChEBI" id="CHEBI:456216"/>
    </reaction>
</comment>
<dbReference type="GO" id="GO:0005737">
    <property type="term" value="C:cytoplasm"/>
    <property type="evidence" value="ECO:0007669"/>
    <property type="project" value="TreeGrafter"/>
</dbReference>
<dbReference type="EMBL" id="BTRK01000003">
    <property type="protein sequence ID" value="GMR42130.1"/>
    <property type="molecule type" value="Genomic_DNA"/>
</dbReference>
<dbReference type="SUPFAM" id="SSF52540">
    <property type="entry name" value="P-loop containing nucleoside triphosphate hydrolases"/>
    <property type="match status" value="1"/>
</dbReference>
<evidence type="ECO:0000259" key="15">
    <source>
        <dbReference type="PROSITE" id="PS51194"/>
    </source>
</evidence>
<dbReference type="PROSITE" id="PS51194">
    <property type="entry name" value="HELICASE_CTER"/>
    <property type="match status" value="1"/>
</dbReference>
<dbReference type="InterPro" id="IPR032284">
    <property type="entry name" value="RecQ_Zn-bd"/>
</dbReference>
<dbReference type="AlphaFoldDB" id="A0AAN4ZQY5"/>
<evidence type="ECO:0000259" key="14">
    <source>
        <dbReference type="PROSITE" id="PS51192"/>
    </source>
</evidence>
<evidence type="ECO:0000259" key="13">
    <source>
        <dbReference type="PROSITE" id="PS50967"/>
    </source>
</evidence>
<keyword evidence="3 11" id="KW-0547">Nucleotide-binding</keyword>
<proteinExistence type="inferred from homology"/>
<evidence type="ECO:0000256" key="3">
    <source>
        <dbReference type="ARBA" id="ARBA00022741"/>
    </source>
</evidence>
<evidence type="ECO:0000256" key="1">
    <source>
        <dbReference type="ARBA" id="ARBA00001947"/>
    </source>
</evidence>
<evidence type="ECO:0000256" key="9">
    <source>
        <dbReference type="ARBA" id="ARBA00034617"/>
    </source>
</evidence>
<evidence type="ECO:0000313" key="16">
    <source>
        <dbReference type="EMBL" id="GMR42130.1"/>
    </source>
</evidence>
<dbReference type="Pfam" id="PF16124">
    <property type="entry name" value="RecQ_Zn_bind"/>
    <property type="match status" value="1"/>
</dbReference>
<evidence type="ECO:0000256" key="4">
    <source>
        <dbReference type="ARBA" id="ARBA00022801"/>
    </source>
</evidence>
<reference evidence="17" key="1">
    <citation type="submission" date="2022-10" db="EMBL/GenBank/DDBJ databases">
        <title>Genome assembly of Pristionchus species.</title>
        <authorList>
            <person name="Yoshida K."/>
            <person name="Sommer R.J."/>
        </authorList>
    </citation>
    <scope>NUCLEOTIDE SEQUENCE [LARGE SCALE GENOMIC DNA]</scope>
    <source>
        <strain evidence="17">RS5460</strain>
    </source>
</reference>
<dbReference type="PANTHER" id="PTHR13710">
    <property type="entry name" value="DNA HELICASE RECQ FAMILY MEMBER"/>
    <property type="match status" value="1"/>
</dbReference>
<dbReference type="InterPro" id="IPR018982">
    <property type="entry name" value="RQC_domain"/>
</dbReference>
<dbReference type="GO" id="GO:0000724">
    <property type="term" value="P:double-strand break repair via homologous recombination"/>
    <property type="evidence" value="ECO:0007669"/>
    <property type="project" value="TreeGrafter"/>
</dbReference>
<dbReference type="CDD" id="cd18794">
    <property type="entry name" value="SF2_C_RecQ"/>
    <property type="match status" value="1"/>
</dbReference>
<feature type="compositionally biased region" description="Basic and acidic residues" evidence="12">
    <location>
        <begin position="818"/>
        <end position="837"/>
    </location>
</feature>
<dbReference type="InterPro" id="IPR010997">
    <property type="entry name" value="HRDC-like_sf"/>
</dbReference>
<evidence type="ECO:0000256" key="7">
    <source>
        <dbReference type="ARBA" id="ARBA00023125"/>
    </source>
</evidence>
<evidence type="ECO:0000256" key="12">
    <source>
        <dbReference type="SAM" id="MobiDB-lite"/>
    </source>
</evidence>
<dbReference type="InterPro" id="IPR001650">
    <property type="entry name" value="Helicase_C-like"/>
</dbReference>
<evidence type="ECO:0000256" key="10">
    <source>
        <dbReference type="ARBA" id="ARBA00049360"/>
    </source>
</evidence>
<dbReference type="PROSITE" id="PS51192">
    <property type="entry name" value="HELICASE_ATP_BIND_1"/>
    <property type="match status" value="1"/>
</dbReference>
<evidence type="ECO:0000256" key="8">
    <source>
        <dbReference type="ARBA" id="ARBA00023235"/>
    </source>
</evidence>
<dbReference type="EC" id="5.6.2.4" evidence="11"/>
<keyword evidence="5 11" id="KW-0347">Helicase</keyword>
<feature type="domain" description="Helicase ATP-binding" evidence="14">
    <location>
        <begin position="41"/>
        <end position="209"/>
    </location>
</feature>
<dbReference type="SMART" id="SM00487">
    <property type="entry name" value="DEXDc"/>
    <property type="match status" value="1"/>
</dbReference>
<keyword evidence="11" id="KW-0539">Nucleus</keyword>
<dbReference type="SUPFAM" id="SSF46785">
    <property type="entry name" value="Winged helix' DNA-binding domain"/>
    <property type="match status" value="1"/>
</dbReference>
<keyword evidence="7" id="KW-0238">DNA-binding</keyword>
<keyword evidence="6 11" id="KW-0067">ATP-binding</keyword>
<dbReference type="PANTHER" id="PTHR13710:SF120">
    <property type="entry name" value="BIFUNCTIONAL 3'-5' EXONUCLEASE_ATP-DEPENDENT HELICASE WRN"/>
    <property type="match status" value="1"/>
</dbReference>
<comment type="catalytic activity">
    <reaction evidence="9 11">
        <text>Couples ATP hydrolysis with the unwinding of duplex DNA by translocating in the 3'-5' direction.</text>
        <dbReference type="EC" id="5.6.2.4"/>
    </reaction>
</comment>
<keyword evidence="8" id="KW-0413">Isomerase</keyword>
<dbReference type="GO" id="GO:0016787">
    <property type="term" value="F:hydrolase activity"/>
    <property type="evidence" value="ECO:0007669"/>
    <property type="project" value="UniProtKB-KW"/>
</dbReference>
<dbReference type="FunFam" id="3.40.50.300:FF:001389">
    <property type="entry name" value="ATP-dependent DNA helicase RecQ"/>
    <property type="match status" value="1"/>
</dbReference>
<dbReference type="GO" id="GO:0005524">
    <property type="term" value="F:ATP binding"/>
    <property type="evidence" value="ECO:0007669"/>
    <property type="project" value="UniProtKB-KW"/>
</dbReference>
<dbReference type="InterPro" id="IPR002121">
    <property type="entry name" value="HRDC_dom"/>
</dbReference>
<dbReference type="SUPFAM" id="SSF47819">
    <property type="entry name" value="HRDC-like"/>
    <property type="match status" value="1"/>
</dbReference>
<dbReference type="GO" id="GO:0005694">
    <property type="term" value="C:chromosome"/>
    <property type="evidence" value="ECO:0007669"/>
    <property type="project" value="TreeGrafter"/>
</dbReference>
<dbReference type="GO" id="GO:0006260">
    <property type="term" value="P:DNA replication"/>
    <property type="evidence" value="ECO:0007669"/>
    <property type="project" value="InterPro"/>
</dbReference>
<evidence type="ECO:0000256" key="6">
    <source>
        <dbReference type="ARBA" id="ARBA00022840"/>
    </source>
</evidence>
<dbReference type="GO" id="GO:0000723">
    <property type="term" value="P:telomere maintenance"/>
    <property type="evidence" value="ECO:0007669"/>
    <property type="project" value="TreeGrafter"/>
</dbReference>
<dbReference type="Pfam" id="PF09382">
    <property type="entry name" value="RQC"/>
    <property type="match status" value="1"/>
</dbReference>
<dbReference type="InterPro" id="IPR004589">
    <property type="entry name" value="DNA_helicase_ATP-dep_RecQ"/>
</dbReference>
<accession>A0AAN4ZQY5</accession>
<dbReference type="InterPro" id="IPR014001">
    <property type="entry name" value="Helicase_ATP-bd"/>
</dbReference>
<comment type="cofactor">
    <cofactor evidence="1">
        <name>Zn(2+)</name>
        <dbReference type="ChEBI" id="CHEBI:29105"/>
    </cofactor>
</comment>
<dbReference type="GO" id="GO:0005654">
    <property type="term" value="C:nucleoplasm"/>
    <property type="evidence" value="ECO:0007669"/>
    <property type="project" value="TreeGrafter"/>
</dbReference>
<dbReference type="SMART" id="SM00341">
    <property type="entry name" value="HRDC"/>
    <property type="match status" value="1"/>
</dbReference>
<feature type="region of interest" description="Disordered" evidence="12">
    <location>
        <begin position="818"/>
        <end position="858"/>
    </location>
</feature>
<dbReference type="Pfam" id="PF14493">
    <property type="entry name" value="HTH_40"/>
    <property type="match status" value="1"/>
</dbReference>